<dbReference type="EMBL" id="JBHLVF010000010">
    <property type="protein sequence ID" value="MFC0391092.1"/>
    <property type="molecule type" value="Genomic_DNA"/>
</dbReference>
<feature type="domain" description="FAD-binding" evidence="1">
    <location>
        <begin position="23"/>
        <end position="337"/>
    </location>
</feature>
<dbReference type="Pfam" id="PF01494">
    <property type="entry name" value="FAD_binding_3"/>
    <property type="match status" value="1"/>
</dbReference>
<reference evidence="2 3" key="1">
    <citation type="submission" date="2024-09" db="EMBL/GenBank/DDBJ databases">
        <authorList>
            <person name="Sun Q."/>
            <person name="Mori K."/>
        </authorList>
    </citation>
    <scope>NUCLEOTIDE SEQUENCE [LARGE SCALE GENOMIC DNA]</scope>
    <source>
        <strain evidence="2 3">CCM 4839</strain>
    </source>
</reference>
<dbReference type="PANTHER" id="PTHR42685">
    <property type="entry name" value="GERANYLGERANYL DIPHOSPHATE REDUCTASE"/>
    <property type="match status" value="1"/>
</dbReference>
<dbReference type="PANTHER" id="PTHR42685:SF22">
    <property type="entry name" value="CONDITIONED MEDIUM FACTOR RECEPTOR 1"/>
    <property type="match status" value="1"/>
</dbReference>
<gene>
    <name evidence="2" type="ORF">ACFFJ8_06855</name>
</gene>
<evidence type="ECO:0000313" key="3">
    <source>
        <dbReference type="Proteomes" id="UP001589818"/>
    </source>
</evidence>
<protein>
    <submittedName>
        <fullName evidence="2">NAD(P)/FAD-dependent oxidoreductase</fullName>
        <ecNumber evidence="2">1.-.-.-</ecNumber>
    </submittedName>
</protein>
<evidence type="ECO:0000259" key="1">
    <source>
        <dbReference type="Pfam" id="PF01494"/>
    </source>
</evidence>
<organism evidence="2 3">
    <name type="scientific">Paenibacillus mendelii</name>
    <dbReference type="NCBI Taxonomy" id="206163"/>
    <lineage>
        <taxon>Bacteria</taxon>
        <taxon>Bacillati</taxon>
        <taxon>Bacillota</taxon>
        <taxon>Bacilli</taxon>
        <taxon>Bacillales</taxon>
        <taxon>Paenibacillaceae</taxon>
        <taxon>Paenibacillus</taxon>
    </lineage>
</organism>
<keyword evidence="3" id="KW-1185">Reference proteome</keyword>
<accession>A0ABV6J5D0</accession>
<dbReference type="GO" id="GO:0016491">
    <property type="term" value="F:oxidoreductase activity"/>
    <property type="evidence" value="ECO:0007669"/>
    <property type="project" value="UniProtKB-KW"/>
</dbReference>
<comment type="caution">
    <text evidence="2">The sequence shown here is derived from an EMBL/GenBank/DDBJ whole genome shotgun (WGS) entry which is preliminary data.</text>
</comment>
<sequence length="397" mass="42585">MRGFMLKCANIFHSDWRSLDVLDADVAVVGSGPAGSLLALLLSKLGVNVVMLEASAHPRRKPCGEALNPGALQVLGRMGLFIEEGINRRSEPIRGWRLHYGKMMLEAAYPNRAAGIACPRALLDDWLVHEAVKAGARIEERVRVKGLLYEGGRASGVHGRTASGTPFAVSSRFVVGADGLGSIVAREAGLHRFGKLRKAAFTVHVSGVERLEPLIELHLQAGLVVGLAPVGGGLANMTLGTTGKKAGRASGRKTEFFREAIQQLPRLASRMESLRFEDDMIACGPFDRPNAPAAGSGVLLVGDAAGYFDPLTGQGIYRAFRTAELAAPILLEALGKNSVIPFDQYDRLVRQEFAGGTRLQRLIEYGTAHPLLFKSALRCLSMNQGLRSRLAAVIGDC</sequence>
<dbReference type="InterPro" id="IPR002938">
    <property type="entry name" value="FAD-bd"/>
</dbReference>
<dbReference type="SUPFAM" id="SSF51905">
    <property type="entry name" value="FAD/NAD(P)-binding domain"/>
    <property type="match status" value="1"/>
</dbReference>
<dbReference type="Proteomes" id="UP001589818">
    <property type="component" value="Unassembled WGS sequence"/>
</dbReference>
<keyword evidence="2" id="KW-0560">Oxidoreductase</keyword>
<dbReference type="PRINTS" id="PR00420">
    <property type="entry name" value="RNGMNOXGNASE"/>
</dbReference>
<dbReference type="Gene3D" id="3.50.50.60">
    <property type="entry name" value="FAD/NAD(P)-binding domain"/>
    <property type="match status" value="1"/>
</dbReference>
<dbReference type="EC" id="1.-.-.-" evidence="2"/>
<dbReference type="RefSeq" id="WP_256555302.1">
    <property type="nucleotide sequence ID" value="NZ_JANHOF010000004.1"/>
</dbReference>
<evidence type="ECO:0000313" key="2">
    <source>
        <dbReference type="EMBL" id="MFC0391092.1"/>
    </source>
</evidence>
<name>A0ABV6J5D0_9BACL</name>
<proteinExistence type="predicted"/>
<dbReference type="InterPro" id="IPR050407">
    <property type="entry name" value="Geranylgeranyl_reductase"/>
</dbReference>
<dbReference type="InterPro" id="IPR036188">
    <property type="entry name" value="FAD/NAD-bd_sf"/>
</dbReference>